<dbReference type="PANTHER" id="PTHR45080">
    <property type="entry name" value="CONTACTIN 5"/>
    <property type="match status" value="1"/>
</dbReference>
<proteinExistence type="predicted"/>
<evidence type="ECO:0000256" key="7">
    <source>
        <dbReference type="ARBA" id="ARBA00023136"/>
    </source>
</evidence>
<evidence type="ECO:0000256" key="3">
    <source>
        <dbReference type="ARBA" id="ARBA00022729"/>
    </source>
</evidence>
<dbReference type="InterPro" id="IPR007110">
    <property type="entry name" value="Ig-like_dom"/>
</dbReference>
<accession>A0A8S4A539</accession>
<dbReference type="PROSITE" id="PS50835">
    <property type="entry name" value="IG_LIKE"/>
    <property type="match status" value="1"/>
</dbReference>
<keyword evidence="5" id="KW-0130">Cell adhesion</keyword>
<evidence type="ECO:0000256" key="2">
    <source>
        <dbReference type="ARBA" id="ARBA00022692"/>
    </source>
</evidence>
<keyword evidence="4" id="KW-0677">Repeat</keyword>
<keyword evidence="12" id="KW-1185">Reference proteome</keyword>
<keyword evidence="2" id="KW-0812">Transmembrane</keyword>
<dbReference type="CDD" id="cd00096">
    <property type="entry name" value="Ig"/>
    <property type="match status" value="1"/>
</dbReference>
<evidence type="ECO:0000256" key="5">
    <source>
        <dbReference type="ARBA" id="ARBA00022889"/>
    </source>
</evidence>
<dbReference type="Gene3D" id="2.60.40.10">
    <property type="entry name" value="Immunoglobulins"/>
    <property type="match status" value="1"/>
</dbReference>
<dbReference type="SMART" id="SM00408">
    <property type="entry name" value="IGc2"/>
    <property type="match status" value="1"/>
</dbReference>
<dbReference type="GO" id="GO:0008046">
    <property type="term" value="F:axon guidance receptor activity"/>
    <property type="evidence" value="ECO:0007669"/>
    <property type="project" value="TreeGrafter"/>
</dbReference>
<dbReference type="GO" id="GO:0043025">
    <property type="term" value="C:neuronal cell body"/>
    <property type="evidence" value="ECO:0007669"/>
    <property type="project" value="TreeGrafter"/>
</dbReference>
<dbReference type="InterPro" id="IPR013098">
    <property type="entry name" value="Ig_I-set"/>
</dbReference>
<feature type="domain" description="Ig-like" evidence="10">
    <location>
        <begin position="2"/>
        <end position="93"/>
    </location>
</feature>
<dbReference type="OrthoDB" id="2431000at2759"/>
<dbReference type="Pfam" id="PF07679">
    <property type="entry name" value="I-set"/>
    <property type="match status" value="1"/>
</dbReference>
<keyword evidence="7" id="KW-0472">Membrane</keyword>
<dbReference type="EMBL" id="CAJHNH020007990">
    <property type="protein sequence ID" value="CAG5135175.1"/>
    <property type="molecule type" value="Genomic_DNA"/>
</dbReference>
<feature type="non-terminal residue" evidence="11">
    <location>
        <position position="96"/>
    </location>
</feature>
<dbReference type="InterPro" id="IPR013783">
    <property type="entry name" value="Ig-like_fold"/>
</dbReference>
<evidence type="ECO:0000256" key="6">
    <source>
        <dbReference type="ARBA" id="ARBA00022989"/>
    </source>
</evidence>
<dbReference type="AlphaFoldDB" id="A0A8S4A539"/>
<evidence type="ECO:0000256" key="9">
    <source>
        <dbReference type="ARBA" id="ARBA00023319"/>
    </source>
</evidence>
<dbReference type="GO" id="GO:0050808">
    <property type="term" value="P:synapse organization"/>
    <property type="evidence" value="ECO:0007669"/>
    <property type="project" value="TreeGrafter"/>
</dbReference>
<dbReference type="SMART" id="SM00409">
    <property type="entry name" value="IG"/>
    <property type="match status" value="1"/>
</dbReference>
<evidence type="ECO:0000313" key="11">
    <source>
        <dbReference type="EMBL" id="CAG5135175.1"/>
    </source>
</evidence>
<dbReference type="InterPro" id="IPR003598">
    <property type="entry name" value="Ig_sub2"/>
</dbReference>
<dbReference type="InterPro" id="IPR003599">
    <property type="entry name" value="Ig_sub"/>
</dbReference>
<keyword evidence="3" id="KW-0732">Signal</keyword>
<comment type="subcellular location">
    <subcellularLocation>
        <location evidence="1">Membrane</location>
        <topology evidence="1">Single-pass membrane protein</topology>
    </subcellularLocation>
</comment>
<organism evidence="11 12">
    <name type="scientific">Candidula unifasciata</name>
    <dbReference type="NCBI Taxonomy" id="100452"/>
    <lineage>
        <taxon>Eukaryota</taxon>
        <taxon>Metazoa</taxon>
        <taxon>Spiralia</taxon>
        <taxon>Lophotrochozoa</taxon>
        <taxon>Mollusca</taxon>
        <taxon>Gastropoda</taxon>
        <taxon>Heterobranchia</taxon>
        <taxon>Euthyneura</taxon>
        <taxon>Panpulmonata</taxon>
        <taxon>Eupulmonata</taxon>
        <taxon>Stylommatophora</taxon>
        <taxon>Helicina</taxon>
        <taxon>Helicoidea</taxon>
        <taxon>Geomitridae</taxon>
        <taxon>Candidula</taxon>
    </lineage>
</organism>
<dbReference type="GO" id="GO:0005886">
    <property type="term" value="C:plasma membrane"/>
    <property type="evidence" value="ECO:0007669"/>
    <property type="project" value="TreeGrafter"/>
</dbReference>
<dbReference type="InterPro" id="IPR036179">
    <property type="entry name" value="Ig-like_dom_sf"/>
</dbReference>
<dbReference type="SUPFAM" id="SSF48726">
    <property type="entry name" value="Immunoglobulin"/>
    <property type="match status" value="1"/>
</dbReference>
<keyword evidence="9" id="KW-0393">Immunoglobulin domain</keyword>
<dbReference type="Proteomes" id="UP000678393">
    <property type="component" value="Unassembled WGS sequence"/>
</dbReference>
<evidence type="ECO:0000256" key="4">
    <source>
        <dbReference type="ARBA" id="ARBA00022737"/>
    </source>
</evidence>
<sequence>SPSLTPTRNNVLRRYRSQVVRLRCEITGNPIPNYTWYKNDQPLTNTDNKRVNAKATTWGSRLKISDLEPGDSGSYTCKASNQFGKEETTGVLTVLN</sequence>
<dbReference type="PANTHER" id="PTHR45080:SF8">
    <property type="entry name" value="IG-LIKE DOMAIN-CONTAINING PROTEIN"/>
    <property type="match status" value="1"/>
</dbReference>
<dbReference type="InterPro" id="IPR050958">
    <property type="entry name" value="Cell_Adh-Cytoskel_Orgn"/>
</dbReference>
<dbReference type="GO" id="GO:0007156">
    <property type="term" value="P:homophilic cell adhesion via plasma membrane adhesion molecules"/>
    <property type="evidence" value="ECO:0007669"/>
    <property type="project" value="TreeGrafter"/>
</dbReference>
<keyword evidence="6" id="KW-1133">Transmembrane helix</keyword>
<keyword evidence="8" id="KW-1015">Disulfide bond</keyword>
<protein>
    <recommendedName>
        <fullName evidence="10">Ig-like domain-containing protein</fullName>
    </recommendedName>
</protein>
<dbReference type="FunFam" id="2.60.40.10:FF:000017">
    <property type="entry name" value="Down syndrome cell adhesion molecule b"/>
    <property type="match status" value="1"/>
</dbReference>
<feature type="non-terminal residue" evidence="11">
    <location>
        <position position="1"/>
    </location>
</feature>
<reference evidence="11" key="1">
    <citation type="submission" date="2021-04" db="EMBL/GenBank/DDBJ databases">
        <authorList>
            <consortium name="Molecular Ecology Group"/>
        </authorList>
    </citation>
    <scope>NUCLEOTIDE SEQUENCE</scope>
</reference>
<gene>
    <name evidence="11" type="ORF">CUNI_LOCUS20733</name>
</gene>
<evidence type="ECO:0000256" key="1">
    <source>
        <dbReference type="ARBA" id="ARBA00004167"/>
    </source>
</evidence>
<evidence type="ECO:0000256" key="8">
    <source>
        <dbReference type="ARBA" id="ARBA00023157"/>
    </source>
</evidence>
<name>A0A8S4A539_9EUPU</name>
<evidence type="ECO:0000259" key="10">
    <source>
        <dbReference type="PROSITE" id="PS50835"/>
    </source>
</evidence>
<dbReference type="GO" id="GO:0030424">
    <property type="term" value="C:axon"/>
    <property type="evidence" value="ECO:0007669"/>
    <property type="project" value="TreeGrafter"/>
</dbReference>
<comment type="caution">
    <text evidence="11">The sequence shown here is derived from an EMBL/GenBank/DDBJ whole genome shotgun (WGS) entry which is preliminary data.</text>
</comment>
<evidence type="ECO:0000313" key="12">
    <source>
        <dbReference type="Proteomes" id="UP000678393"/>
    </source>
</evidence>